<dbReference type="OrthoDB" id="422206at2759"/>
<dbReference type="InterPro" id="IPR036259">
    <property type="entry name" value="MFS_trans_sf"/>
</dbReference>
<dbReference type="PANTHER" id="PTHR10924">
    <property type="entry name" value="MAJOR FACILITATOR SUPERFAMILY PROTEIN-RELATED"/>
    <property type="match status" value="1"/>
</dbReference>
<evidence type="ECO:0000313" key="7">
    <source>
        <dbReference type="Proteomes" id="UP000593567"/>
    </source>
</evidence>
<feature type="transmembrane region" description="Helical" evidence="5">
    <location>
        <begin position="53"/>
        <end position="72"/>
    </location>
</feature>
<evidence type="ECO:0000256" key="3">
    <source>
        <dbReference type="ARBA" id="ARBA00022989"/>
    </source>
</evidence>
<dbReference type="SUPFAM" id="SSF103473">
    <property type="entry name" value="MFS general substrate transporter"/>
    <property type="match status" value="1"/>
</dbReference>
<feature type="transmembrane region" description="Helical" evidence="5">
    <location>
        <begin position="221"/>
        <end position="248"/>
    </location>
</feature>
<evidence type="ECO:0000256" key="5">
    <source>
        <dbReference type="SAM" id="Phobius"/>
    </source>
</evidence>
<evidence type="ECO:0000256" key="4">
    <source>
        <dbReference type="ARBA" id="ARBA00023136"/>
    </source>
</evidence>
<feature type="transmembrane region" description="Helical" evidence="5">
    <location>
        <begin position="168"/>
        <end position="188"/>
    </location>
</feature>
<evidence type="ECO:0000256" key="2">
    <source>
        <dbReference type="ARBA" id="ARBA00022692"/>
    </source>
</evidence>
<feature type="transmembrane region" description="Helical" evidence="5">
    <location>
        <begin position="318"/>
        <end position="341"/>
    </location>
</feature>
<proteinExistence type="predicted"/>
<comment type="subcellular location">
    <subcellularLocation>
        <location evidence="1">Membrane</location>
        <topology evidence="1">Multi-pass membrane protein</topology>
    </subcellularLocation>
</comment>
<feature type="transmembrane region" description="Helical" evidence="5">
    <location>
        <begin position="254"/>
        <end position="274"/>
    </location>
</feature>
<comment type="caution">
    <text evidence="6">The sequence shown here is derived from an EMBL/GenBank/DDBJ whole genome shotgun (WGS) entry which is preliminary data.</text>
</comment>
<feature type="transmembrane region" description="Helical" evidence="5">
    <location>
        <begin position="353"/>
        <end position="374"/>
    </location>
</feature>
<protein>
    <submittedName>
        <fullName evidence="6">Shk-1</fullName>
    </submittedName>
</protein>
<feature type="transmembrane region" description="Helical" evidence="5">
    <location>
        <begin position="114"/>
        <end position="133"/>
    </location>
</feature>
<dbReference type="Proteomes" id="UP000593567">
    <property type="component" value="Unassembled WGS sequence"/>
</dbReference>
<evidence type="ECO:0000256" key="1">
    <source>
        <dbReference type="ARBA" id="ARBA00004141"/>
    </source>
</evidence>
<dbReference type="GO" id="GO:0022857">
    <property type="term" value="F:transmembrane transporter activity"/>
    <property type="evidence" value="ECO:0007669"/>
    <property type="project" value="InterPro"/>
</dbReference>
<keyword evidence="2 5" id="KW-0812">Transmembrane</keyword>
<dbReference type="Pfam" id="PF07690">
    <property type="entry name" value="MFS_1"/>
    <property type="match status" value="1"/>
</dbReference>
<feature type="transmembrane region" description="Helical" evidence="5">
    <location>
        <begin position="286"/>
        <end position="312"/>
    </location>
</feature>
<feature type="transmembrane region" description="Helical" evidence="5">
    <location>
        <begin position="386"/>
        <end position="404"/>
    </location>
</feature>
<dbReference type="InterPro" id="IPR049680">
    <property type="entry name" value="FLVCR1-2_SLC49-like"/>
</dbReference>
<feature type="transmembrane region" description="Helical" evidence="5">
    <location>
        <begin position="78"/>
        <end position="102"/>
    </location>
</feature>
<dbReference type="Gene3D" id="1.20.1250.20">
    <property type="entry name" value="MFS general substrate transporter like domains"/>
    <property type="match status" value="2"/>
</dbReference>
<organism evidence="6 7">
    <name type="scientific">Bugula neritina</name>
    <name type="common">Brown bryozoan</name>
    <name type="synonym">Sertularia neritina</name>
    <dbReference type="NCBI Taxonomy" id="10212"/>
    <lineage>
        <taxon>Eukaryota</taxon>
        <taxon>Metazoa</taxon>
        <taxon>Spiralia</taxon>
        <taxon>Lophotrochozoa</taxon>
        <taxon>Bryozoa</taxon>
        <taxon>Gymnolaemata</taxon>
        <taxon>Cheilostomatida</taxon>
        <taxon>Flustrina</taxon>
        <taxon>Buguloidea</taxon>
        <taxon>Bugulidae</taxon>
        <taxon>Bugula</taxon>
    </lineage>
</organism>
<dbReference type="InterPro" id="IPR011701">
    <property type="entry name" value="MFS"/>
</dbReference>
<dbReference type="PANTHER" id="PTHR10924:SF27">
    <property type="entry name" value="SOLUTE CARRIER FAMILY 49 MEMBER 4"/>
    <property type="match status" value="1"/>
</dbReference>
<keyword evidence="3 5" id="KW-1133">Transmembrane helix</keyword>
<evidence type="ECO:0000313" key="6">
    <source>
        <dbReference type="EMBL" id="KAF6034290.1"/>
    </source>
</evidence>
<dbReference type="AlphaFoldDB" id="A0A7J7K6P0"/>
<accession>A0A7J7K6P0</accession>
<feature type="transmembrane region" description="Helical" evidence="5">
    <location>
        <begin position="26"/>
        <end position="46"/>
    </location>
</feature>
<reference evidence="6" key="1">
    <citation type="submission" date="2020-06" db="EMBL/GenBank/DDBJ databases">
        <title>Draft genome of Bugula neritina, a colonial animal packing powerful symbionts and potential medicines.</title>
        <authorList>
            <person name="Rayko M."/>
        </authorList>
    </citation>
    <scope>NUCLEOTIDE SEQUENCE [LARGE SCALE GENOMIC DNA]</scope>
    <source>
        <strain evidence="6">Kwan_BN1</strain>
    </source>
</reference>
<dbReference type="GO" id="GO:0016020">
    <property type="term" value="C:membrane"/>
    <property type="evidence" value="ECO:0007669"/>
    <property type="project" value="UniProtKB-SubCell"/>
</dbReference>
<gene>
    <name evidence="6" type="ORF">EB796_007402</name>
</gene>
<keyword evidence="4 5" id="KW-0472">Membrane</keyword>
<sequence length="419" mass="45951">MIWNTWAPLTGAAVIGFQWTEGQITALQALSGLVYIVAAFPILYVIEKYGLRLALLLTFLCAVVGNIAWVLGVYTNTYWVVAVGSPLVGVGMCSILTAPSLLSLTWFPVNERNTATGCASIAVYVGVGLGFIAGPNIVGTVVTVHDLDNATITHSEDYLADIRNGVRNTMYCDCALAVLSCLLVFIHFPNKPPLPPTQSQAAPRVNYWDGVKHVLKSKQFYILNMAFNICVGIFNSWLPLASIILRPLGIDQKLAGWIGFSTTPASIFGSILLTRLADKFKRNLRLLAIISTSVGMILVGVLACILQGYILISSPLTMKVVVFILYFGICLCINGSIPLYYEMGCEMAYPAHEAVVGVFLQILQLTVIGIYLLLLLNDSLDTNTEWMTWTLFAGTLVAIVLWFVMNDRYPRLELDNLYT</sequence>
<dbReference type="EMBL" id="VXIV02001110">
    <property type="protein sequence ID" value="KAF6034290.1"/>
    <property type="molecule type" value="Genomic_DNA"/>
</dbReference>
<keyword evidence="7" id="KW-1185">Reference proteome</keyword>
<name>A0A7J7K6P0_BUGNE</name>